<keyword evidence="6" id="KW-1185">Reference proteome</keyword>
<dbReference type="PANTHER" id="PTHR11735:SF11">
    <property type="entry name" value="TRNA THREONYLCARBAMOYLADENOSINE BIOSYNTHESIS PROTEIN TSAB"/>
    <property type="match status" value="1"/>
</dbReference>
<accession>A0ABP8V892</accession>
<comment type="similarity">
    <text evidence="1">Belongs to the KAE1 / TsaD family. TsaB subfamily.</text>
</comment>
<feature type="domain" description="Gcp-like" evidence="4">
    <location>
        <begin position="32"/>
        <end position="136"/>
    </location>
</feature>
<comment type="caution">
    <text evidence="5">The sequence shown here is derived from an EMBL/GenBank/DDBJ whole genome shotgun (WGS) entry which is preliminary data.</text>
</comment>
<dbReference type="InterPro" id="IPR000905">
    <property type="entry name" value="Gcp-like_dom"/>
</dbReference>
<name>A0ABP8V892_9GAMM</name>
<dbReference type="InterPro" id="IPR022496">
    <property type="entry name" value="T6A_TsaB"/>
</dbReference>
<organism evidence="5 6">
    <name type="scientific">Kistimonas scapharcae</name>
    <dbReference type="NCBI Taxonomy" id="1036133"/>
    <lineage>
        <taxon>Bacteria</taxon>
        <taxon>Pseudomonadati</taxon>
        <taxon>Pseudomonadota</taxon>
        <taxon>Gammaproteobacteria</taxon>
        <taxon>Oceanospirillales</taxon>
        <taxon>Endozoicomonadaceae</taxon>
        <taxon>Kistimonas</taxon>
    </lineage>
</organism>
<reference evidence="6" key="1">
    <citation type="journal article" date="2019" name="Int. J. Syst. Evol. Microbiol.">
        <title>The Global Catalogue of Microorganisms (GCM) 10K type strain sequencing project: providing services to taxonomists for standard genome sequencing and annotation.</title>
        <authorList>
            <consortium name="The Broad Institute Genomics Platform"/>
            <consortium name="The Broad Institute Genome Sequencing Center for Infectious Disease"/>
            <person name="Wu L."/>
            <person name="Ma J."/>
        </authorList>
    </citation>
    <scope>NUCLEOTIDE SEQUENCE [LARGE SCALE GENOMIC DNA]</scope>
    <source>
        <strain evidence="6">JCM 17805</strain>
    </source>
</reference>
<evidence type="ECO:0000313" key="6">
    <source>
        <dbReference type="Proteomes" id="UP001500604"/>
    </source>
</evidence>
<dbReference type="NCBIfam" id="TIGR03725">
    <property type="entry name" value="T6A_YeaZ"/>
    <property type="match status" value="1"/>
</dbReference>
<dbReference type="SUPFAM" id="SSF53067">
    <property type="entry name" value="Actin-like ATPase domain"/>
    <property type="match status" value="2"/>
</dbReference>
<dbReference type="Pfam" id="PF00814">
    <property type="entry name" value="TsaD"/>
    <property type="match status" value="1"/>
</dbReference>
<dbReference type="Proteomes" id="UP001500604">
    <property type="component" value="Unassembled WGS sequence"/>
</dbReference>
<evidence type="ECO:0000259" key="4">
    <source>
        <dbReference type="Pfam" id="PF00814"/>
    </source>
</evidence>
<dbReference type="EMBL" id="BAABFL010000469">
    <property type="protein sequence ID" value="GAA4652107.1"/>
    <property type="molecule type" value="Genomic_DNA"/>
</dbReference>
<dbReference type="PANTHER" id="PTHR11735">
    <property type="entry name" value="TRNA N6-ADENOSINE THREONYLCARBAMOYLTRANSFERASE"/>
    <property type="match status" value="1"/>
</dbReference>
<dbReference type="RefSeq" id="WP_345198610.1">
    <property type="nucleotide sequence ID" value="NZ_BAABFL010000469.1"/>
</dbReference>
<dbReference type="Gene3D" id="3.30.420.40">
    <property type="match status" value="2"/>
</dbReference>
<dbReference type="InterPro" id="IPR043129">
    <property type="entry name" value="ATPase_NBD"/>
</dbReference>
<gene>
    <name evidence="5" type="primary">tsaB</name>
    <name evidence="5" type="ORF">GCM10023116_43910</name>
</gene>
<evidence type="ECO:0000256" key="3">
    <source>
        <dbReference type="ARBA" id="ARBA00032446"/>
    </source>
</evidence>
<protein>
    <recommendedName>
        <fullName evidence="2">tRNA threonylcarbamoyladenosine biosynthesis protein TsaB</fullName>
    </recommendedName>
    <alternativeName>
        <fullName evidence="3">t(6)A37 threonylcarbamoyladenosine biosynthesis protein TsaB</fullName>
    </alternativeName>
</protein>
<evidence type="ECO:0000256" key="1">
    <source>
        <dbReference type="ARBA" id="ARBA00010493"/>
    </source>
</evidence>
<evidence type="ECO:0000313" key="5">
    <source>
        <dbReference type="EMBL" id="GAA4652107.1"/>
    </source>
</evidence>
<dbReference type="CDD" id="cd24032">
    <property type="entry name" value="ASKHA_NBD_TsaB"/>
    <property type="match status" value="1"/>
</dbReference>
<evidence type="ECO:0000256" key="2">
    <source>
        <dbReference type="ARBA" id="ARBA00019012"/>
    </source>
</evidence>
<proteinExistence type="inferred from homology"/>
<sequence>MPRILALDTATEACSVALYLDGEVREHFDILPRQHSQQILPMIEAILAEHGLSMMALDAIAFGRGPGAFTGVRIATGIAQGLAFAADLPVIPVSTLAALAQLGLRQYGAQQVLATIDARMDEIYQALYSADNGIMVLQGAEQVSPPEAVVVETVSNSLVGIGSGWLYRDRIAVPVSQCYPDEYPHAADIALLASVALARGEGVTAEQALPVYLRDNVAKKKHER</sequence>